<dbReference type="Proteomes" id="UP001152599">
    <property type="component" value="Unassembled WGS sequence"/>
</dbReference>
<gene>
    <name evidence="1" type="ORF">NMK71_10400</name>
</gene>
<accession>A0A9X4RXF5</accession>
<reference evidence="1" key="1">
    <citation type="submission" date="2022-07" db="EMBL/GenBank/DDBJ databases">
        <title>Description and genome-wide analysis of Profundicola chukchiensis gen. nov., sp. nov., marine bacteria isolated from bottom sediments of the Chukchi Sea.</title>
        <authorList>
            <person name="Romanenko L."/>
            <person name="Otstavnykh N."/>
            <person name="Kurilenko V."/>
            <person name="Eremeev V."/>
            <person name="Velansky P."/>
            <person name="Mikhailov V."/>
            <person name="Isaeva M."/>
        </authorList>
    </citation>
    <scope>NUCLEOTIDE SEQUENCE</scope>
    <source>
        <strain evidence="1">KMM 9713</strain>
    </source>
</reference>
<sequence length="352" mass="41260">MKNLFCLLLVFPILLFSQKPQLNLEEAKSLIQLPLNCIETEFPNKLSQTLVDATELGTPKELHPIFYGCFDWHSSVHGYWTIVSLLKKFPELDADNRIKNRLLQNFSKENIEREIDYFQKPHEYSYERTYGWAWLFKLQEALDSWDTPTGKEMSKNLQALTNVLMERNMEYLPKLNYPIRVGTHTNTAFGMSLAFDYAQSINHEEFQQLLISRAKDFYLTDQNCPLNWEPSGYDFLSPCFQEIDLMRKVLKKEEFEIWVQAFLPEMQQKSFNIKVGEVSDRTDGHLVHLDGLNFSRAWIIYGLARQYPSYNYLIPLADQHFHYSYPNLIGDSYEGGHWLASFALYALLAAEQ</sequence>
<evidence type="ECO:0000313" key="2">
    <source>
        <dbReference type="Proteomes" id="UP001152599"/>
    </source>
</evidence>
<comment type="caution">
    <text evidence="1">The sequence shown here is derived from an EMBL/GenBank/DDBJ whole genome shotgun (WGS) entry which is preliminary data.</text>
</comment>
<dbReference type="AlphaFoldDB" id="A0A9X4RXF5"/>
<proteinExistence type="predicted"/>
<dbReference type="InterPro" id="IPR021365">
    <property type="entry name" value="DUF2891"/>
</dbReference>
<keyword evidence="2" id="KW-1185">Reference proteome</keyword>
<name>A0A9X4RXF5_9FLAO</name>
<dbReference type="RefSeq" id="WP_304421140.1">
    <property type="nucleotide sequence ID" value="NZ_JANCMU010000007.1"/>
</dbReference>
<dbReference type="EMBL" id="JANCMU010000007">
    <property type="protein sequence ID" value="MDG4946827.1"/>
    <property type="molecule type" value="Genomic_DNA"/>
</dbReference>
<protein>
    <submittedName>
        <fullName evidence="1">DUF2891 domain-containing protein</fullName>
    </submittedName>
</protein>
<dbReference type="Pfam" id="PF11199">
    <property type="entry name" value="DUF2891"/>
    <property type="match status" value="1"/>
</dbReference>
<evidence type="ECO:0000313" key="1">
    <source>
        <dbReference type="EMBL" id="MDG4946827.1"/>
    </source>
</evidence>
<organism evidence="1 2">
    <name type="scientific">Profundicola chukchiensis</name>
    <dbReference type="NCBI Taxonomy" id="2961959"/>
    <lineage>
        <taxon>Bacteria</taxon>
        <taxon>Pseudomonadati</taxon>
        <taxon>Bacteroidota</taxon>
        <taxon>Flavobacteriia</taxon>
        <taxon>Flavobacteriales</taxon>
        <taxon>Weeksellaceae</taxon>
        <taxon>Profundicola</taxon>
    </lineage>
</organism>